<dbReference type="WBParaSite" id="Hba_19371">
    <property type="protein sequence ID" value="Hba_19371"/>
    <property type="gene ID" value="Hba_19371"/>
</dbReference>
<name>A0A1I7XNQ1_HETBA</name>
<sequence>MDSLEPIPLDMIISDLPPKGILRAPRLIAARKQLSFDVPPSPAPSAKSSCVSASGSYHMFERPSRLRGSRNGKDPGRYRLSALQQRSNSESIFCVSPKENGYGRRMSMAYLPSREQALLRRILGPQGLSWISTDSGLDNVDSVHNGYTIQ</sequence>
<dbReference type="AlphaFoldDB" id="A0A1I7XNQ1"/>
<keyword evidence="1" id="KW-1185">Reference proteome</keyword>
<accession>A0A1I7XNQ1</accession>
<organism evidence="1 2">
    <name type="scientific">Heterorhabditis bacteriophora</name>
    <name type="common">Entomopathogenic nematode worm</name>
    <dbReference type="NCBI Taxonomy" id="37862"/>
    <lineage>
        <taxon>Eukaryota</taxon>
        <taxon>Metazoa</taxon>
        <taxon>Ecdysozoa</taxon>
        <taxon>Nematoda</taxon>
        <taxon>Chromadorea</taxon>
        <taxon>Rhabditida</taxon>
        <taxon>Rhabditina</taxon>
        <taxon>Rhabditomorpha</taxon>
        <taxon>Strongyloidea</taxon>
        <taxon>Heterorhabditidae</taxon>
        <taxon>Heterorhabditis</taxon>
    </lineage>
</organism>
<evidence type="ECO:0000313" key="1">
    <source>
        <dbReference type="Proteomes" id="UP000095283"/>
    </source>
</evidence>
<proteinExistence type="predicted"/>
<protein>
    <submittedName>
        <fullName evidence="2">Uncharacterized protein</fullName>
    </submittedName>
</protein>
<evidence type="ECO:0000313" key="2">
    <source>
        <dbReference type="WBParaSite" id="Hba_19371"/>
    </source>
</evidence>
<dbReference type="Proteomes" id="UP000095283">
    <property type="component" value="Unplaced"/>
</dbReference>
<reference evidence="2" key="1">
    <citation type="submission" date="2016-11" db="UniProtKB">
        <authorList>
            <consortium name="WormBaseParasite"/>
        </authorList>
    </citation>
    <scope>IDENTIFICATION</scope>
</reference>